<name>A0A392QIA5_9FABA</name>
<dbReference type="SUPFAM" id="SSF52058">
    <property type="entry name" value="L domain-like"/>
    <property type="match status" value="1"/>
</dbReference>
<dbReference type="Pfam" id="PF25019">
    <property type="entry name" value="LRR_R13L1-DRL21"/>
    <property type="match status" value="1"/>
</dbReference>
<accession>A0A392QIA5</accession>
<dbReference type="EMBL" id="LXQA010136144">
    <property type="protein sequence ID" value="MCI23450.1"/>
    <property type="molecule type" value="Genomic_DNA"/>
</dbReference>
<proteinExistence type="predicted"/>
<dbReference type="InterPro" id="IPR056789">
    <property type="entry name" value="LRR_R13L1-DRL21"/>
</dbReference>
<feature type="non-terminal residue" evidence="2">
    <location>
        <position position="139"/>
    </location>
</feature>
<protein>
    <submittedName>
        <fullName evidence="2">CC-NBS-LRR resistance protein</fullName>
    </submittedName>
</protein>
<evidence type="ECO:0000313" key="2">
    <source>
        <dbReference type="EMBL" id="MCI23450.1"/>
    </source>
</evidence>
<reference evidence="2 3" key="1">
    <citation type="journal article" date="2018" name="Front. Plant Sci.">
        <title>Red Clover (Trifolium pratense) and Zigzag Clover (T. medium) - A Picture of Genomic Similarities and Differences.</title>
        <authorList>
            <person name="Dluhosova J."/>
            <person name="Istvanek J."/>
            <person name="Nedelnik J."/>
            <person name="Repkova J."/>
        </authorList>
    </citation>
    <scope>NUCLEOTIDE SEQUENCE [LARGE SCALE GENOMIC DNA]</scope>
    <source>
        <strain evidence="3">cv. 10/8</strain>
        <tissue evidence="2">Leaf</tissue>
    </source>
</reference>
<dbReference type="PANTHER" id="PTHR47186">
    <property type="entry name" value="LEUCINE-RICH REPEAT-CONTAINING PROTEIN 57"/>
    <property type="match status" value="1"/>
</dbReference>
<dbReference type="InterPro" id="IPR032675">
    <property type="entry name" value="LRR_dom_sf"/>
</dbReference>
<evidence type="ECO:0000313" key="3">
    <source>
        <dbReference type="Proteomes" id="UP000265520"/>
    </source>
</evidence>
<dbReference type="AlphaFoldDB" id="A0A392QIA5"/>
<evidence type="ECO:0000259" key="1">
    <source>
        <dbReference type="Pfam" id="PF25019"/>
    </source>
</evidence>
<feature type="domain" description="R13L1/DRL21-like LRR repeat region" evidence="1">
    <location>
        <begin position="2"/>
        <end position="64"/>
    </location>
</feature>
<sequence>MLQPSPNLKKLSIDLYGGTSFPSWLGDSSFSNMVSLRIDNCAYCMTLPPLGQLHSLKDLSIESMSTLETIGPEFYGMVGGGSNSSIQPFSSLEKLVIKEMSNWKEWLPIQDDIFPFPRLKTLKLSKCPELRGCFPSHLP</sequence>
<comment type="caution">
    <text evidence="2">The sequence shown here is derived from an EMBL/GenBank/DDBJ whole genome shotgun (WGS) entry which is preliminary data.</text>
</comment>
<dbReference type="Proteomes" id="UP000265520">
    <property type="component" value="Unassembled WGS sequence"/>
</dbReference>
<dbReference type="PANTHER" id="PTHR47186:SF18">
    <property type="entry name" value="RX N-TERMINAL DOMAIN-CONTAINING PROTEIN"/>
    <property type="match status" value="1"/>
</dbReference>
<dbReference type="Gene3D" id="3.80.10.10">
    <property type="entry name" value="Ribonuclease Inhibitor"/>
    <property type="match status" value="1"/>
</dbReference>
<keyword evidence="3" id="KW-1185">Reference proteome</keyword>
<organism evidence="2 3">
    <name type="scientific">Trifolium medium</name>
    <dbReference type="NCBI Taxonomy" id="97028"/>
    <lineage>
        <taxon>Eukaryota</taxon>
        <taxon>Viridiplantae</taxon>
        <taxon>Streptophyta</taxon>
        <taxon>Embryophyta</taxon>
        <taxon>Tracheophyta</taxon>
        <taxon>Spermatophyta</taxon>
        <taxon>Magnoliopsida</taxon>
        <taxon>eudicotyledons</taxon>
        <taxon>Gunneridae</taxon>
        <taxon>Pentapetalae</taxon>
        <taxon>rosids</taxon>
        <taxon>fabids</taxon>
        <taxon>Fabales</taxon>
        <taxon>Fabaceae</taxon>
        <taxon>Papilionoideae</taxon>
        <taxon>50 kb inversion clade</taxon>
        <taxon>NPAAA clade</taxon>
        <taxon>Hologalegina</taxon>
        <taxon>IRL clade</taxon>
        <taxon>Trifolieae</taxon>
        <taxon>Trifolium</taxon>
    </lineage>
</organism>